<feature type="compositionally biased region" description="Low complexity" evidence="1">
    <location>
        <begin position="43"/>
        <end position="56"/>
    </location>
</feature>
<name>A0ABM0NGX7_PRUMU</name>
<feature type="compositionally biased region" description="Polar residues" evidence="1">
    <location>
        <begin position="270"/>
        <end position="284"/>
    </location>
</feature>
<gene>
    <name evidence="4" type="primary">LOC103324374</name>
</gene>
<sequence length="302" mass="33635">MSEDDNQIKRISSHDDDEYYYRSSSCNISSCEIEEDDEEEVGSSSSSSSRSSSRRSTQADDIPREIEELFGNKRYLPMPSIKEDYIDNQHDHRSSNSVYVAVGKSESSMEALTWTLKHAADPSSTTVYLIHVFPEIHFIPSPLGKLPKSQVSSQQVETYMAQETGKRRELLHKFLDKCSAANVKVDTMLIESDMIARAILDLIPILNITTLVLGTTKSNLRKLMSGKGNGIAAQILQAAPDGCEIKIICQGNQVMMDQAIHSLSPRLNDDPTTTKSMQHQQPSNNNEAFSCICFKPKFSSSS</sequence>
<proteinExistence type="predicted"/>
<evidence type="ECO:0000313" key="3">
    <source>
        <dbReference type="Proteomes" id="UP000694861"/>
    </source>
</evidence>
<dbReference type="CDD" id="cd01989">
    <property type="entry name" value="USP_STK_Ubox_N"/>
    <property type="match status" value="1"/>
</dbReference>
<feature type="region of interest" description="Disordered" evidence="1">
    <location>
        <begin position="264"/>
        <end position="284"/>
    </location>
</feature>
<dbReference type="Proteomes" id="UP000694861">
    <property type="component" value="Linkage group LG3"/>
</dbReference>
<reference evidence="4" key="2">
    <citation type="submission" date="2025-08" db="UniProtKB">
        <authorList>
            <consortium name="RefSeq"/>
        </authorList>
    </citation>
    <scope>IDENTIFICATION</scope>
</reference>
<feature type="domain" description="UspA" evidence="2">
    <location>
        <begin position="98"/>
        <end position="226"/>
    </location>
</feature>
<dbReference type="PANTHER" id="PTHR47382:SF3">
    <property type="entry name" value="ADENINE NUCLEOTIDE ALPHA HYDROLASES-LIKE SUPERFAMILY PROTEIN"/>
    <property type="match status" value="1"/>
</dbReference>
<dbReference type="GeneID" id="103324374"/>
<dbReference type="Pfam" id="PF00582">
    <property type="entry name" value="Usp"/>
    <property type="match status" value="1"/>
</dbReference>
<feature type="compositionally biased region" description="Acidic residues" evidence="1">
    <location>
        <begin position="32"/>
        <end position="41"/>
    </location>
</feature>
<keyword evidence="3" id="KW-1185">Reference proteome</keyword>
<evidence type="ECO:0000313" key="4">
    <source>
        <dbReference type="RefSeq" id="XP_008224640.1"/>
    </source>
</evidence>
<dbReference type="RefSeq" id="XP_008224640.1">
    <property type="nucleotide sequence ID" value="XM_008226418.1"/>
</dbReference>
<evidence type="ECO:0000256" key="1">
    <source>
        <dbReference type="SAM" id="MobiDB-lite"/>
    </source>
</evidence>
<dbReference type="PANTHER" id="PTHR47382">
    <property type="entry name" value="U-BOX DOMAIN-CONTAINING PROTEIN 52-LIKE"/>
    <property type="match status" value="1"/>
</dbReference>
<protein>
    <submittedName>
        <fullName evidence="4">U-box domain-containing protein 35</fullName>
    </submittedName>
</protein>
<accession>A0ABM0NGX7</accession>
<dbReference type="Gene3D" id="3.40.50.620">
    <property type="entry name" value="HUPs"/>
    <property type="match status" value="1"/>
</dbReference>
<feature type="region of interest" description="Disordered" evidence="1">
    <location>
        <begin position="1"/>
        <end position="65"/>
    </location>
</feature>
<organism evidence="3 4">
    <name type="scientific">Prunus mume</name>
    <name type="common">Japanese apricot</name>
    <name type="synonym">Armeniaca mume</name>
    <dbReference type="NCBI Taxonomy" id="102107"/>
    <lineage>
        <taxon>Eukaryota</taxon>
        <taxon>Viridiplantae</taxon>
        <taxon>Streptophyta</taxon>
        <taxon>Embryophyta</taxon>
        <taxon>Tracheophyta</taxon>
        <taxon>Spermatophyta</taxon>
        <taxon>Magnoliopsida</taxon>
        <taxon>eudicotyledons</taxon>
        <taxon>Gunneridae</taxon>
        <taxon>Pentapetalae</taxon>
        <taxon>rosids</taxon>
        <taxon>fabids</taxon>
        <taxon>Rosales</taxon>
        <taxon>Rosaceae</taxon>
        <taxon>Amygdaloideae</taxon>
        <taxon>Amygdaleae</taxon>
        <taxon>Prunus</taxon>
    </lineage>
</organism>
<reference evidence="3" key="1">
    <citation type="journal article" date="2012" name="Nat. Commun.">
        <title>The genome of Prunus mume.</title>
        <authorList>
            <person name="Zhang Q."/>
            <person name="Chen W."/>
            <person name="Sun L."/>
            <person name="Zhao F."/>
            <person name="Huang B."/>
            <person name="Yang W."/>
            <person name="Tao Y."/>
            <person name="Wang J."/>
            <person name="Yuan Z."/>
            <person name="Fan G."/>
            <person name="Xing Z."/>
            <person name="Han C."/>
            <person name="Pan H."/>
            <person name="Zhong X."/>
            <person name="Shi W."/>
            <person name="Liang X."/>
            <person name="Du D."/>
            <person name="Sun F."/>
            <person name="Xu Z."/>
            <person name="Hao R."/>
            <person name="Lv T."/>
            <person name="Lv Y."/>
            <person name="Zheng Z."/>
            <person name="Sun M."/>
            <person name="Luo L."/>
            <person name="Cai M."/>
            <person name="Gao Y."/>
            <person name="Wang J."/>
            <person name="Yin Y."/>
            <person name="Xu X."/>
            <person name="Cheng T."/>
            <person name="Wang J."/>
        </authorList>
    </citation>
    <scope>NUCLEOTIDE SEQUENCE [LARGE SCALE GENOMIC DNA]</scope>
</reference>
<dbReference type="InterPro" id="IPR014729">
    <property type="entry name" value="Rossmann-like_a/b/a_fold"/>
</dbReference>
<feature type="compositionally biased region" description="Basic and acidic residues" evidence="1">
    <location>
        <begin position="1"/>
        <end position="14"/>
    </location>
</feature>
<dbReference type="InterPro" id="IPR006016">
    <property type="entry name" value="UspA"/>
</dbReference>
<evidence type="ECO:0000259" key="2">
    <source>
        <dbReference type="Pfam" id="PF00582"/>
    </source>
</evidence>
<dbReference type="SUPFAM" id="SSF52402">
    <property type="entry name" value="Adenine nucleotide alpha hydrolases-like"/>
    <property type="match status" value="1"/>
</dbReference>